<proteinExistence type="predicted"/>
<dbReference type="Proteomes" id="UP001500213">
    <property type="component" value="Unassembled WGS sequence"/>
</dbReference>
<dbReference type="EMBL" id="BAABBX010000002">
    <property type="protein sequence ID" value="GAA4183294.1"/>
    <property type="molecule type" value="Genomic_DNA"/>
</dbReference>
<name>A0ABP8AFV3_9MICO</name>
<comment type="caution">
    <text evidence="1">The sequence shown here is derived from an EMBL/GenBank/DDBJ whole genome shotgun (WGS) entry which is preliminary data.</text>
</comment>
<evidence type="ECO:0000313" key="1">
    <source>
        <dbReference type="EMBL" id="GAA4183294.1"/>
    </source>
</evidence>
<keyword evidence="2" id="KW-1185">Reference proteome</keyword>
<reference evidence="2" key="1">
    <citation type="journal article" date="2019" name="Int. J. Syst. Evol. Microbiol.">
        <title>The Global Catalogue of Microorganisms (GCM) 10K type strain sequencing project: providing services to taxonomists for standard genome sequencing and annotation.</title>
        <authorList>
            <consortium name="The Broad Institute Genomics Platform"/>
            <consortium name="The Broad Institute Genome Sequencing Center for Infectious Disease"/>
            <person name="Wu L."/>
            <person name="Ma J."/>
        </authorList>
    </citation>
    <scope>NUCLEOTIDE SEQUENCE [LARGE SCALE GENOMIC DNA]</scope>
    <source>
        <strain evidence="2">JCM 17593</strain>
    </source>
</reference>
<sequence>MFVITADQVDSRTSDDLVRAARERIDAVYGERLALPADRTAGDELQVLTADADAALAITLDLTRSREFHVGIGIGPVRTPLPEATREASGPAFFAARDAATRAKRAGIRLAVQSQREPSGDSERADDAEALLGLLLIVRERRSEAGWELFDLLAAGLNQAEAAAKLGISAPAASARAKAANIKAELAAIPALTRLLEQTDLMTRQEP</sequence>
<accession>A0ABP8AFV3</accession>
<protein>
    <recommendedName>
        <fullName evidence="3">DNA-binding protein</fullName>
    </recommendedName>
</protein>
<organism evidence="1 2">
    <name type="scientific">Gryllotalpicola kribbensis</name>
    <dbReference type="NCBI Taxonomy" id="993084"/>
    <lineage>
        <taxon>Bacteria</taxon>
        <taxon>Bacillati</taxon>
        <taxon>Actinomycetota</taxon>
        <taxon>Actinomycetes</taxon>
        <taxon>Micrococcales</taxon>
        <taxon>Microbacteriaceae</taxon>
        <taxon>Gryllotalpicola</taxon>
    </lineage>
</organism>
<gene>
    <name evidence="1" type="ORF">GCM10022288_02380</name>
</gene>
<evidence type="ECO:0000313" key="2">
    <source>
        <dbReference type="Proteomes" id="UP001500213"/>
    </source>
</evidence>
<dbReference type="RefSeq" id="WP_344772962.1">
    <property type="nucleotide sequence ID" value="NZ_BAABBX010000002.1"/>
</dbReference>
<evidence type="ECO:0008006" key="3">
    <source>
        <dbReference type="Google" id="ProtNLM"/>
    </source>
</evidence>